<keyword evidence="2" id="KW-1185">Reference proteome</keyword>
<evidence type="ECO:0000313" key="1">
    <source>
        <dbReference type="EMBL" id="MBL4954271.1"/>
    </source>
</evidence>
<protein>
    <submittedName>
        <fullName evidence="1">Uncharacterized protein</fullName>
    </submittedName>
</protein>
<organism evidence="1 2">
    <name type="scientific">Neobacillus paridis</name>
    <dbReference type="NCBI Taxonomy" id="2803862"/>
    <lineage>
        <taxon>Bacteria</taxon>
        <taxon>Bacillati</taxon>
        <taxon>Bacillota</taxon>
        <taxon>Bacilli</taxon>
        <taxon>Bacillales</taxon>
        <taxon>Bacillaceae</taxon>
        <taxon>Neobacillus</taxon>
    </lineage>
</organism>
<feature type="non-terminal residue" evidence="1">
    <location>
        <position position="98"/>
    </location>
</feature>
<sequence length="98" mass="11095">MRRYPINSPQAIARMVALTVLADAAVSRGELSSLVRYKMHQRLGLDEKAMQTVLDDFARDLYEFGVPVWDYSGGLHPLVVQCVLDDVTDPQIRAEIYQ</sequence>
<reference evidence="1 2" key="1">
    <citation type="submission" date="2021-01" db="EMBL/GenBank/DDBJ databases">
        <title>Genome public.</title>
        <authorList>
            <person name="Liu C."/>
            <person name="Sun Q."/>
        </authorList>
    </citation>
    <scope>NUCLEOTIDE SEQUENCE [LARGE SCALE GENOMIC DNA]</scope>
    <source>
        <strain evidence="1 2">YIM B02564</strain>
    </source>
</reference>
<comment type="caution">
    <text evidence="1">The sequence shown here is derived from an EMBL/GenBank/DDBJ whole genome shotgun (WGS) entry which is preliminary data.</text>
</comment>
<accession>A0ABS1TSH4</accession>
<gene>
    <name evidence="1" type="ORF">JK635_19080</name>
</gene>
<name>A0ABS1TSH4_9BACI</name>
<proteinExistence type="predicted"/>
<evidence type="ECO:0000313" key="2">
    <source>
        <dbReference type="Proteomes" id="UP000623967"/>
    </source>
</evidence>
<dbReference type="Proteomes" id="UP000623967">
    <property type="component" value="Unassembled WGS sequence"/>
</dbReference>
<dbReference type="EMBL" id="JAESWB010000306">
    <property type="protein sequence ID" value="MBL4954271.1"/>
    <property type="molecule type" value="Genomic_DNA"/>
</dbReference>